<dbReference type="EMBL" id="JARK01001368">
    <property type="protein sequence ID" value="EYC16755.1"/>
    <property type="molecule type" value="Genomic_DNA"/>
</dbReference>
<reference evidence="2" key="1">
    <citation type="journal article" date="2015" name="Nat. Genet.">
        <title>The genome and transcriptome of the zoonotic hookworm Ancylostoma ceylanicum identify infection-specific gene families.</title>
        <authorList>
            <person name="Schwarz E.M."/>
            <person name="Hu Y."/>
            <person name="Antoshechkin I."/>
            <person name="Miller M.M."/>
            <person name="Sternberg P.W."/>
            <person name="Aroian R.V."/>
        </authorList>
    </citation>
    <scope>NUCLEOTIDE SEQUENCE</scope>
    <source>
        <strain evidence="2">HY135</strain>
    </source>
</reference>
<proteinExistence type="predicted"/>
<dbReference type="Proteomes" id="UP000024635">
    <property type="component" value="Unassembled WGS sequence"/>
</dbReference>
<gene>
    <name evidence="1" type="primary">Acey_s0032.g2476</name>
    <name evidence="1" type="ORF">Y032_0032g2476</name>
</gene>
<protein>
    <submittedName>
        <fullName evidence="1">Uncharacterized protein</fullName>
    </submittedName>
</protein>
<name>A0A016UNJ2_9BILA</name>
<sequence>MSSASFFEVSSTWTTIKVPGRKILWPIYSFVISEAYRAQLELLGPASCFHSVDCFCAKSSWKTRSDHPQSERVEHMMASTYG</sequence>
<evidence type="ECO:0000313" key="2">
    <source>
        <dbReference type="Proteomes" id="UP000024635"/>
    </source>
</evidence>
<comment type="caution">
    <text evidence="1">The sequence shown here is derived from an EMBL/GenBank/DDBJ whole genome shotgun (WGS) entry which is preliminary data.</text>
</comment>
<dbReference type="AlphaFoldDB" id="A0A016UNJ2"/>
<accession>A0A016UNJ2</accession>
<evidence type="ECO:0000313" key="1">
    <source>
        <dbReference type="EMBL" id="EYC16755.1"/>
    </source>
</evidence>
<keyword evidence="2" id="KW-1185">Reference proteome</keyword>
<organism evidence="1 2">
    <name type="scientific">Ancylostoma ceylanicum</name>
    <dbReference type="NCBI Taxonomy" id="53326"/>
    <lineage>
        <taxon>Eukaryota</taxon>
        <taxon>Metazoa</taxon>
        <taxon>Ecdysozoa</taxon>
        <taxon>Nematoda</taxon>
        <taxon>Chromadorea</taxon>
        <taxon>Rhabditida</taxon>
        <taxon>Rhabditina</taxon>
        <taxon>Rhabditomorpha</taxon>
        <taxon>Strongyloidea</taxon>
        <taxon>Ancylostomatidae</taxon>
        <taxon>Ancylostomatinae</taxon>
        <taxon>Ancylostoma</taxon>
    </lineage>
</organism>